<evidence type="ECO:0000256" key="9">
    <source>
        <dbReference type="ARBA" id="ARBA00023242"/>
    </source>
</evidence>
<dbReference type="AlphaFoldDB" id="A0A182QQK3"/>
<evidence type="ECO:0000259" key="10">
    <source>
        <dbReference type="PROSITE" id="PS51030"/>
    </source>
</evidence>
<evidence type="ECO:0000313" key="12">
    <source>
        <dbReference type="Proteomes" id="UP000075886"/>
    </source>
</evidence>
<evidence type="ECO:0000256" key="1">
    <source>
        <dbReference type="ARBA" id="ARBA00004123"/>
    </source>
</evidence>
<reference evidence="12" key="1">
    <citation type="submission" date="2014-01" db="EMBL/GenBank/DDBJ databases">
        <title>The Genome Sequence of Anopheles farauti FAR1 (V2).</title>
        <authorList>
            <consortium name="The Broad Institute Genomics Platform"/>
            <person name="Neafsey D.E."/>
            <person name="Besansky N."/>
            <person name="Howell P."/>
            <person name="Walton C."/>
            <person name="Young S.K."/>
            <person name="Zeng Q."/>
            <person name="Gargeya S."/>
            <person name="Fitzgerald M."/>
            <person name="Haas B."/>
            <person name="Abouelleil A."/>
            <person name="Allen A.W."/>
            <person name="Alvarado L."/>
            <person name="Arachchi H.M."/>
            <person name="Berlin A.M."/>
            <person name="Chapman S.B."/>
            <person name="Gainer-Dewar J."/>
            <person name="Goldberg J."/>
            <person name="Griggs A."/>
            <person name="Gujja S."/>
            <person name="Hansen M."/>
            <person name="Howarth C."/>
            <person name="Imamovic A."/>
            <person name="Ireland A."/>
            <person name="Larimer J."/>
            <person name="McCowan C."/>
            <person name="Murphy C."/>
            <person name="Pearson M."/>
            <person name="Poon T.W."/>
            <person name="Priest M."/>
            <person name="Roberts A."/>
            <person name="Saif S."/>
            <person name="Shea T."/>
            <person name="Sisk P."/>
            <person name="Sykes S."/>
            <person name="Wortman J."/>
            <person name="Nusbaum C."/>
            <person name="Birren B."/>
        </authorList>
    </citation>
    <scope>NUCLEOTIDE SEQUENCE [LARGE SCALE GENOMIC DNA]</scope>
    <source>
        <strain evidence="12">FAR1</strain>
    </source>
</reference>
<dbReference type="VEuPathDB" id="VectorBase:AFAF014901"/>
<keyword evidence="8" id="KW-0675">Receptor</keyword>
<keyword evidence="2" id="KW-0479">Metal-binding</keyword>
<protein>
    <recommendedName>
        <fullName evidence="10">Nuclear receptor domain-containing protein</fullName>
    </recommendedName>
</protein>
<dbReference type="GO" id="GO:0008270">
    <property type="term" value="F:zinc ion binding"/>
    <property type="evidence" value="ECO:0007669"/>
    <property type="project" value="UniProtKB-KW"/>
</dbReference>
<dbReference type="PRINTS" id="PR00047">
    <property type="entry name" value="STROIDFINGER"/>
</dbReference>
<dbReference type="InterPro" id="IPR050274">
    <property type="entry name" value="Nuclear_hormone_rcpt_NR2"/>
</dbReference>
<dbReference type="EMBL" id="AXCN02000007">
    <property type="status" value="NOT_ANNOTATED_CDS"/>
    <property type="molecule type" value="Genomic_DNA"/>
</dbReference>
<dbReference type="Proteomes" id="UP000075886">
    <property type="component" value="Unassembled WGS sequence"/>
</dbReference>
<organism evidence="11 12">
    <name type="scientific">Anopheles farauti</name>
    <dbReference type="NCBI Taxonomy" id="69004"/>
    <lineage>
        <taxon>Eukaryota</taxon>
        <taxon>Metazoa</taxon>
        <taxon>Ecdysozoa</taxon>
        <taxon>Arthropoda</taxon>
        <taxon>Hexapoda</taxon>
        <taxon>Insecta</taxon>
        <taxon>Pterygota</taxon>
        <taxon>Neoptera</taxon>
        <taxon>Endopterygota</taxon>
        <taxon>Diptera</taxon>
        <taxon>Nematocera</taxon>
        <taxon>Culicoidea</taxon>
        <taxon>Culicidae</taxon>
        <taxon>Anophelinae</taxon>
        <taxon>Anopheles</taxon>
    </lineage>
</organism>
<evidence type="ECO:0000256" key="6">
    <source>
        <dbReference type="ARBA" id="ARBA00023125"/>
    </source>
</evidence>
<keyword evidence="5" id="KW-0805">Transcription regulation</keyword>
<dbReference type="GO" id="GO:0003700">
    <property type="term" value="F:DNA-binding transcription factor activity"/>
    <property type="evidence" value="ECO:0007669"/>
    <property type="project" value="InterPro"/>
</dbReference>
<evidence type="ECO:0000256" key="7">
    <source>
        <dbReference type="ARBA" id="ARBA00023163"/>
    </source>
</evidence>
<dbReference type="PANTHER" id="PTHR24083">
    <property type="entry name" value="NUCLEAR HORMONE RECEPTOR"/>
    <property type="match status" value="1"/>
</dbReference>
<evidence type="ECO:0000256" key="5">
    <source>
        <dbReference type="ARBA" id="ARBA00023015"/>
    </source>
</evidence>
<sequence length="132" mass="14831">MGEKRSFTTNPKTATIRGCKSFFKRSVRRNLTYSCRGSRNCPIDQHHRNQCQFCRLRKCLKMGMRREGVPGVKESDFGLRGTGTIIGPNEVNDGDVLRTRGCIPGAAPHKVILQPLPVPRLLLRHVSCDAVR</sequence>
<dbReference type="SUPFAM" id="SSF57716">
    <property type="entry name" value="Glucocorticoid receptor-like (DNA-binding domain)"/>
    <property type="match status" value="1"/>
</dbReference>
<dbReference type="InterPro" id="IPR001628">
    <property type="entry name" value="Znf_hrmn_rcpt"/>
</dbReference>
<keyword evidence="3" id="KW-0863">Zinc-finger</keyword>
<evidence type="ECO:0000256" key="2">
    <source>
        <dbReference type="ARBA" id="ARBA00022723"/>
    </source>
</evidence>
<dbReference type="Gene3D" id="3.30.50.10">
    <property type="entry name" value="Erythroid Transcription Factor GATA-1, subunit A"/>
    <property type="match status" value="1"/>
</dbReference>
<dbReference type="GO" id="GO:0005634">
    <property type="term" value="C:nucleus"/>
    <property type="evidence" value="ECO:0007669"/>
    <property type="project" value="UniProtKB-SubCell"/>
</dbReference>
<dbReference type="InterPro" id="IPR013088">
    <property type="entry name" value="Znf_NHR/GATA"/>
</dbReference>
<evidence type="ECO:0000313" key="11">
    <source>
        <dbReference type="EnsemblMetazoa" id="AFAF014901-PA"/>
    </source>
</evidence>
<keyword evidence="9" id="KW-0539">Nucleus</keyword>
<comment type="subcellular location">
    <subcellularLocation>
        <location evidence="1">Nucleus</location>
    </subcellularLocation>
</comment>
<dbReference type="SMART" id="SM00399">
    <property type="entry name" value="ZnF_C4"/>
    <property type="match status" value="1"/>
</dbReference>
<dbReference type="PROSITE" id="PS51030">
    <property type="entry name" value="NUCLEAR_REC_DBD_2"/>
    <property type="match status" value="1"/>
</dbReference>
<name>A0A182QQK3_9DIPT</name>
<evidence type="ECO:0000256" key="4">
    <source>
        <dbReference type="ARBA" id="ARBA00022833"/>
    </source>
</evidence>
<dbReference type="EnsemblMetazoa" id="AFAF014901-RA">
    <property type="protein sequence ID" value="AFAF014901-PA"/>
    <property type="gene ID" value="AFAF014901"/>
</dbReference>
<keyword evidence="7" id="KW-0804">Transcription</keyword>
<keyword evidence="12" id="KW-1185">Reference proteome</keyword>
<keyword evidence="4" id="KW-0862">Zinc</keyword>
<dbReference type="GO" id="GO:0043565">
    <property type="term" value="F:sequence-specific DNA binding"/>
    <property type="evidence" value="ECO:0007669"/>
    <property type="project" value="InterPro"/>
</dbReference>
<proteinExistence type="predicted"/>
<evidence type="ECO:0000256" key="8">
    <source>
        <dbReference type="ARBA" id="ARBA00023170"/>
    </source>
</evidence>
<feature type="domain" description="Nuclear receptor" evidence="10">
    <location>
        <begin position="1"/>
        <end position="71"/>
    </location>
</feature>
<evidence type="ECO:0000256" key="3">
    <source>
        <dbReference type="ARBA" id="ARBA00022771"/>
    </source>
</evidence>
<accession>A0A182QQK3</accession>
<keyword evidence="6" id="KW-0238">DNA-binding</keyword>
<dbReference type="STRING" id="69004.A0A182QQK3"/>
<reference evidence="11" key="2">
    <citation type="submission" date="2020-05" db="UniProtKB">
        <authorList>
            <consortium name="EnsemblMetazoa"/>
        </authorList>
    </citation>
    <scope>IDENTIFICATION</scope>
    <source>
        <strain evidence="11">FAR1</strain>
    </source>
</reference>
<dbReference type="Pfam" id="PF00105">
    <property type="entry name" value="zf-C4"/>
    <property type="match status" value="1"/>
</dbReference>